<protein>
    <submittedName>
        <fullName evidence="2">Uncharacterized protein</fullName>
    </submittedName>
</protein>
<evidence type="ECO:0000313" key="3">
    <source>
        <dbReference type="Proteomes" id="UP000070121"/>
    </source>
</evidence>
<keyword evidence="1" id="KW-1133">Transmembrane helix</keyword>
<name>A0A135V656_9PEZI</name>
<feature type="transmembrane region" description="Helical" evidence="1">
    <location>
        <begin position="275"/>
        <end position="298"/>
    </location>
</feature>
<keyword evidence="3" id="KW-1185">Reference proteome</keyword>
<reference evidence="2 3" key="1">
    <citation type="submission" date="2014-02" db="EMBL/GenBank/DDBJ databases">
        <title>The genome sequence of Colletotrichum salicis CBS 607.94.</title>
        <authorList>
            <person name="Baroncelli R."/>
            <person name="Thon M.R."/>
        </authorList>
    </citation>
    <scope>NUCLEOTIDE SEQUENCE [LARGE SCALE GENOMIC DNA]</scope>
    <source>
        <strain evidence="2 3">CBS 607.94</strain>
    </source>
</reference>
<proteinExistence type="predicted"/>
<sequence>MSDQADAPVFGAFSSLLGYVGGQAATSAIFERFLWPQRHFSSFSIYDMPRLACLYSMAGPIGSIALDVIDTAYKNGLFSGAVQGHMLGTHFYPRPRMDALLNMPLPTIKEPPIRQHNDTESGKVPLEEKTKPVHARVAVSHLVLSKATEEDLGSPKVPFLSEEIKHVDLLCLVEIILTECVGIGIMICVAAITGSLWSLIFIIPLVLRFISTLFALEREGLTPFPDTVDEEQTRDWEINCPAIEGKFMIITGPPSIVNQFFRHYGHPVRNRFREVIQLAAVIAFGTYFAVGLLCQVTWMPVFVQYIWTVWQVWQVLAMHFDRYTQRGTSRTTTNAAIAAKLFKNFQNSDSERVFGSSILFGQRRNGPAVVKASLSLTVADSYADGKKVLKSAVRK</sequence>
<gene>
    <name evidence="2" type="ORF">CSAL01_09348</name>
</gene>
<dbReference type="OrthoDB" id="5295335at2759"/>
<feature type="transmembrane region" description="Helical" evidence="1">
    <location>
        <begin position="169"/>
        <end position="192"/>
    </location>
</feature>
<comment type="caution">
    <text evidence="2">The sequence shown here is derived from an EMBL/GenBank/DDBJ whole genome shotgun (WGS) entry which is preliminary data.</text>
</comment>
<evidence type="ECO:0000256" key="1">
    <source>
        <dbReference type="SAM" id="Phobius"/>
    </source>
</evidence>
<dbReference type="EMBL" id="JFFI01000378">
    <property type="protein sequence ID" value="KXH68140.1"/>
    <property type="molecule type" value="Genomic_DNA"/>
</dbReference>
<evidence type="ECO:0000313" key="2">
    <source>
        <dbReference type="EMBL" id="KXH68140.1"/>
    </source>
</evidence>
<organism evidence="2 3">
    <name type="scientific">Colletotrichum salicis</name>
    <dbReference type="NCBI Taxonomy" id="1209931"/>
    <lineage>
        <taxon>Eukaryota</taxon>
        <taxon>Fungi</taxon>
        <taxon>Dikarya</taxon>
        <taxon>Ascomycota</taxon>
        <taxon>Pezizomycotina</taxon>
        <taxon>Sordariomycetes</taxon>
        <taxon>Hypocreomycetidae</taxon>
        <taxon>Glomerellales</taxon>
        <taxon>Glomerellaceae</taxon>
        <taxon>Colletotrichum</taxon>
        <taxon>Colletotrichum acutatum species complex</taxon>
    </lineage>
</organism>
<keyword evidence="1" id="KW-0472">Membrane</keyword>
<dbReference type="STRING" id="1209931.A0A135V656"/>
<accession>A0A135V656</accession>
<dbReference type="AlphaFoldDB" id="A0A135V656"/>
<keyword evidence="1" id="KW-0812">Transmembrane</keyword>
<dbReference type="Proteomes" id="UP000070121">
    <property type="component" value="Unassembled WGS sequence"/>
</dbReference>